<dbReference type="AlphaFoldDB" id="A0A5B8M5W5"/>
<dbReference type="PANTHER" id="PTHR43056:SF5">
    <property type="entry name" value="PEPTIDASE S9 PROLYL OLIGOPEPTIDASE CATALYTIC DOMAIN-CONTAINING PROTEIN"/>
    <property type="match status" value="1"/>
</dbReference>
<dbReference type="EMBL" id="CP042305">
    <property type="protein sequence ID" value="QDZ16017.1"/>
    <property type="molecule type" value="Genomic_DNA"/>
</dbReference>
<dbReference type="Gene3D" id="2.120.10.30">
    <property type="entry name" value="TolB, C-terminal domain"/>
    <property type="match status" value="1"/>
</dbReference>
<feature type="region of interest" description="Disordered" evidence="1">
    <location>
        <begin position="354"/>
        <end position="375"/>
    </location>
</feature>
<proteinExistence type="predicted"/>
<dbReference type="SUPFAM" id="SSF82171">
    <property type="entry name" value="DPP6 N-terminal domain-like"/>
    <property type="match status" value="1"/>
</dbReference>
<evidence type="ECO:0000313" key="3">
    <source>
        <dbReference type="EMBL" id="QDZ16017.1"/>
    </source>
</evidence>
<dbReference type="PANTHER" id="PTHR43056">
    <property type="entry name" value="PEPTIDASE S9 PROLYL OLIGOPEPTIDASE"/>
    <property type="match status" value="1"/>
</dbReference>
<protein>
    <submittedName>
        <fullName evidence="3">S9 family peptidase</fullName>
    </submittedName>
</protein>
<reference evidence="3 4" key="1">
    <citation type="submission" date="2019-07" db="EMBL/GenBank/DDBJ databases">
        <title>Full genome sequence of Humibacter sp. WJ7-1.</title>
        <authorList>
            <person name="Im W.-T."/>
        </authorList>
    </citation>
    <scope>NUCLEOTIDE SEQUENCE [LARGE SCALE GENOMIC DNA]</scope>
    <source>
        <strain evidence="3 4">WJ7-1</strain>
    </source>
</reference>
<dbReference type="InterPro" id="IPR001375">
    <property type="entry name" value="Peptidase_S9_cat"/>
</dbReference>
<dbReference type="KEGG" id="huw:FPZ11_15675"/>
<dbReference type="InterPro" id="IPR011042">
    <property type="entry name" value="6-blade_b-propeller_TolB-like"/>
</dbReference>
<dbReference type="InterPro" id="IPR029058">
    <property type="entry name" value="AB_hydrolase_fold"/>
</dbReference>
<accession>A0A5B8M5W5</accession>
<evidence type="ECO:0000256" key="1">
    <source>
        <dbReference type="SAM" id="MobiDB-lite"/>
    </source>
</evidence>
<gene>
    <name evidence="3" type="ORF">FPZ11_15675</name>
</gene>
<dbReference type="RefSeq" id="WP_146322021.1">
    <property type="nucleotide sequence ID" value="NZ_CP042305.1"/>
</dbReference>
<evidence type="ECO:0000313" key="4">
    <source>
        <dbReference type="Proteomes" id="UP000320216"/>
    </source>
</evidence>
<feature type="compositionally biased region" description="Low complexity" evidence="1">
    <location>
        <begin position="1"/>
        <end position="17"/>
    </location>
</feature>
<dbReference type="Pfam" id="PF00326">
    <property type="entry name" value="Peptidase_S9"/>
    <property type="match status" value="1"/>
</dbReference>
<dbReference type="InterPro" id="IPR050585">
    <property type="entry name" value="Xaa-Pro_dipeptidyl-ppase/CocE"/>
</dbReference>
<keyword evidence="4" id="KW-1185">Reference proteome</keyword>
<sequence length="710" mass="75040">MTEAAAHPAASSAAQSAKPRVAPYGEWTSPITALDTAQTGGVVAEPAFVGDEVWWLELVPAEQGRMAVRRRGADGEPADVLPAPWNARSRVHEYGGGSWAQIDGDLVFTEFTDQRLYRMPASGTPTPLTPEGRGFRFGGIAIRRDALLGTDADGRPVRADAVLAIRETHHGDGPSDLSRDVVLVPLDGSAAADASRMVSVAAGSWFFAQPTFSPNGRRLAWIAWDHPNMPWDGTELRVGEVGDDGRVTSWRTVLGGPTEAVQQPEWIDDDTLYAVSDRSGWWNIYRLDATVGASGGDPVAVTSLERDLSGPLWSLSGGRPYLIEPDGTLVAVATLGTDRLLRIVGAPGGSGVDGAGAASGSGTPGGSGAPGGLGAAGEASIEELTTPFDEIGLGGERNGALLVVSGSARVGRGIRVLHPDGPIDDVRVIGGASLDDGYLPDAEVMTFQGPQREVHAVVYRPKNKDFVAPEGELPPFVAMVHGGPTAHTSPQLSLAIAYWTSRGIGVIDVNYGGSTGYGREYRERLRGQWGVVDVEDTITAVRGIADAGIADAHRLLIRGGSAGGWTVLAALTTSDAFAAGASHFGVAELTEFVKETHDFESRYVDGLIGPLPDAAELYESRAPINHIDELATPVLLLQGLDDPIVPPSQAERFIEGLKSRGVRYAYRFYEGESHGFRRVETKVDALERELGFYGAVLGFAPPGVPELELL</sequence>
<dbReference type="OrthoDB" id="128799at2"/>
<feature type="region of interest" description="Disordered" evidence="1">
    <location>
        <begin position="1"/>
        <end position="21"/>
    </location>
</feature>
<organism evidence="3 4">
    <name type="scientific">Humibacter ginsenosidimutans</name>
    <dbReference type="NCBI Taxonomy" id="2599293"/>
    <lineage>
        <taxon>Bacteria</taxon>
        <taxon>Bacillati</taxon>
        <taxon>Actinomycetota</taxon>
        <taxon>Actinomycetes</taxon>
        <taxon>Micrococcales</taxon>
        <taxon>Microbacteriaceae</taxon>
        <taxon>Humibacter</taxon>
    </lineage>
</organism>
<dbReference type="GO" id="GO:0006508">
    <property type="term" value="P:proteolysis"/>
    <property type="evidence" value="ECO:0007669"/>
    <property type="project" value="InterPro"/>
</dbReference>
<evidence type="ECO:0000259" key="2">
    <source>
        <dbReference type="Pfam" id="PF00326"/>
    </source>
</evidence>
<name>A0A5B8M5W5_9MICO</name>
<dbReference type="Gene3D" id="3.40.50.1820">
    <property type="entry name" value="alpha/beta hydrolase"/>
    <property type="match status" value="1"/>
</dbReference>
<dbReference type="SUPFAM" id="SSF53474">
    <property type="entry name" value="alpha/beta-Hydrolases"/>
    <property type="match status" value="1"/>
</dbReference>
<dbReference type="Proteomes" id="UP000320216">
    <property type="component" value="Chromosome"/>
</dbReference>
<dbReference type="GO" id="GO:0008236">
    <property type="term" value="F:serine-type peptidase activity"/>
    <property type="evidence" value="ECO:0007669"/>
    <property type="project" value="InterPro"/>
</dbReference>
<feature type="domain" description="Peptidase S9 prolyl oligopeptidase catalytic" evidence="2">
    <location>
        <begin position="491"/>
        <end position="698"/>
    </location>
</feature>